<evidence type="ECO:0000256" key="8">
    <source>
        <dbReference type="ARBA" id="ARBA00022833"/>
    </source>
</evidence>
<comment type="subunit">
    <text evidence="3">Monomer.</text>
</comment>
<keyword evidence="7" id="KW-0210">Decarboxylase</keyword>
<keyword evidence="6" id="KW-0479">Metal-binding</keyword>
<accession>A0A7X6HG40</accession>
<dbReference type="EC" id="4.1.1.45" evidence="4"/>
<evidence type="ECO:0000313" key="13">
    <source>
        <dbReference type="Proteomes" id="UP000544090"/>
    </source>
</evidence>
<proteinExistence type="inferred from homology"/>
<evidence type="ECO:0000259" key="11">
    <source>
        <dbReference type="Pfam" id="PF04909"/>
    </source>
</evidence>
<evidence type="ECO:0000256" key="4">
    <source>
        <dbReference type="ARBA" id="ARBA00012365"/>
    </source>
</evidence>
<sequence length="352" mass="39122">MTPPTIDIHTHYVPKGWPDLEQATGGSGPWPWLRAGSEGEAMLMLGSQEYRPLQANAWAAGERLAQMDADGVDLQVVSPTPLFFSYAREPREALKVSRIFNDLALQVCEPARDRLIPFCQVPLQDTDAACEELDRCLDNGHVGVEIGNHVGDLDLDDEGIIAFLQHCAERDVAVFVHPWDMPSSPRLDRWMARWLVGMPAETHLSILSLILGRGFDRLPESLRICFAHGGGSFAYWVGRMDNAWHRRGDLIAKSDFPPSHYLDRFSVDSVVFSDQALRLLTDTLGAEHIMLGSDFPYPLGEQPAGNLIRRAGFLTGQQREAMLGRNALRFLGPRLGKPAQHRAGILNDAALR</sequence>
<dbReference type="Pfam" id="PF04909">
    <property type="entry name" value="Amidohydro_2"/>
    <property type="match status" value="1"/>
</dbReference>
<name>A0A7X6HG40_9MICC</name>
<dbReference type="GO" id="GO:0016787">
    <property type="term" value="F:hydrolase activity"/>
    <property type="evidence" value="ECO:0007669"/>
    <property type="project" value="UniProtKB-KW"/>
</dbReference>
<evidence type="ECO:0000256" key="2">
    <source>
        <dbReference type="ARBA" id="ARBA00005871"/>
    </source>
</evidence>
<reference evidence="12 13" key="1">
    <citation type="submission" date="2020-04" db="EMBL/GenBank/DDBJ databases">
        <title>Arthrobacter sp. nov.</title>
        <authorList>
            <person name="Liu S."/>
        </authorList>
    </citation>
    <scope>NUCLEOTIDE SEQUENCE [LARGE SCALE GENOMIC DNA]</scope>
    <source>
        <strain evidence="12 13">E918</strain>
    </source>
</reference>
<dbReference type="InterPro" id="IPR006680">
    <property type="entry name" value="Amidohydro-rel"/>
</dbReference>
<evidence type="ECO:0000256" key="10">
    <source>
        <dbReference type="ARBA" id="ARBA00031120"/>
    </source>
</evidence>
<evidence type="ECO:0000256" key="5">
    <source>
        <dbReference type="ARBA" id="ARBA00021214"/>
    </source>
</evidence>
<comment type="pathway">
    <text evidence="1">Secondary metabolite metabolism; quinolate metabolism.</text>
</comment>
<evidence type="ECO:0000313" key="12">
    <source>
        <dbReference type="EMBL" id="NKX55574.1"/>
    </source>
</evidence>
<dbReference type="GO" id="GO:0019748">
    <property type="term" value="P:secondary metabolic process"/>
    <property type="evidence" value="ECO:0007669"/>
    <property type="project" value="TreeGrafter"/>
</dbReference>
<dbReference type="GO" id="GO:0001760">
    <property type="term" value="F:aminocarboxymuconate-semialdehyde decarboxylase activity"/>
    <property type="evidence" value="ECO:0007669"/>
    <property type="project" value="UniProtKB-EC"/>
</dbReference>
<organism evidence="12 13">
    <name type="scientific">Arthrobacter mobilis</name>
    <dbReference type="NCBI Taxonomy" id="2724944"/>
    <lineage>
        <taxon>Bacteria</taxon>
        <taxon>Bacillati</taxon>
        <taxon>Actinomycetota</taxon>
        <taxon>Actinomycetes</taxon>
        <taxon>Micrococcales</taxon>
        <taxon>Micrococcaceae</taxon>
        <taxon>Arthrobacter</taxon>
    </lineage>
</organism>
<evidence type="ECO:0000256" key="9">
    <source>
        <dbReference type="ARBA" id="ARBA00023239"/>
    </source>
</evidence>
<evidence type="ECO:0000256" key="3">
    <source>
        <dbReference type="ARBA" id="ARBA00011245"/>
    </source>
</evidence>
<evidence type="ECO:0000256" key="6">
    <source>
        <dbReference type="ARBA" id="ARBA00022723"/>
    </source>
</evidence>
<dbReference type="GO" id="GO:0046872">
    <property type="term" value="F:metal ion binding"/>
    <property type="evidence" value="ECO:0007669"/>
    <property type="project" value="UniProtKB-KW"/>
</dbReference>
<dbReference type="PANTHER" id="PTHR21240:SF27">
    <property type="entry name" value="2-AMINO-3-CARBOXYMUCONATE-6-SEMIALDEHYDE DECARBOXYLASE"/>
    <property type="match status" value="1"/>
</dbReference>
<dbReference type="EMBL" id="JAAZSQ010000013">
    <property type="protein sequence ID" value="NKX55574.1"/>
    <property type="molecule type" value="Genomic_DNA"/>
</dbReference>
<dbReference type="RefSeq" id="WP_168487233.1">
    <property type="nucleotide sequence ID" value="NZ_JAAZSQ010000013.1"/>
</dbReference>
<comment type="similarity">
    <text evidence="2">Belongs to the metallo-dependent hydrolases superfamily. ACMSD family.</text>
</comment>
<evidence type="ECO:0000256" key="7">
    <source>
        <dbReference type="ARBA" id="ARBA00022793"/>
    </source>
</evidence>
<keyword evidence="9" id="KW-0456">Lyase</keyword>
<keyword evidence="12" id="KW-0378">Hydrolase</keyword>
<gene>
    <name evidence="12" type="ORF">HGG74_13715</name>
</gene>
<protein>
    <recommendedName>
        <fullName evidence="5">2-amino-3-carboxymuconate-6-semialdehyde decarboxylase</fullName>
        <ecNumber evidence="4">4.1.1.45</ecNumber>
    </recommendedName>
    <alternativeName>
        <fullName evidence="10">Picolinate carboxylase</fullName>
    </alternativeName>
</protein>
<evidence type="ECO:0000256" key="1">
    <source>
        <dbReference type="ARBA" id="ARBA00005079"/>
    </source>
</evidence>
<feature type="domain" description="Amidohydrolase-related" evidence="11">
    <location>
        <begin position="6"/>
        <end position="332"/>
    </location>
</feature>
<keyword evidence="8" id="KW-0862">Zinc</keyword>
<keyword evidence="13" id="KW-1185">Reference proteome</keyword>
<dbReference type="Gene3D" id="3.20.20.140">
    <property type="entry name" value="Metal-dependent hydrolases"/>
    <property type="match status" value="1"/>
</dbReference>
<dbReference type="GO" id="GO:0005829">
    <property type="term" value="C:cytosol"/>
    <property type="evidence" value="ECO:0007669"/>
    <property type="project" value="TreeGrafter"/>
</dbReference>
<dbReference type="SUPFAM" id="SSF51556">
    <property type="entry name" value="Metallo-dependent hydrolases"/>
    <property type="match status" value="1"/>
</dbReference>
<dbReference type="Proteomes" id="UP000544090">
    <property type="component" value="Unassembled WGS sequence"/>
</dbReference>
<dbReference type="AlphaFoldDB" id="A0A7X6HG40"/>
<dbReference type="InterPro" id="IPR032465">
    <property type="entry name" value="ACMSD"/>
</dbReference>
<dbReference type="PANTHER" id="PTHR21240">
    <property type="entry name" value="2-AMINO-3-CARBOXYLMUCONATE-6-SEMIALDEHYDE DECARBOXYLASE"/>
    <property type="match status" value="1"/>
</dbReference>
<dbReference type="InterPro" id="IPR032466">
    <property type="entry name" value="Metal_Hydrolase"/>
</dbReference>
<comment type="caution">
    <text evidence="12">The sequence shown here is derived from an EMBL/GenBank/DDBJ whole genome shotgun (WGS) entry which is preliminary data.</text>
</comment>